<dbReference type="Proteomes" id="UP001190700">
    <property type="component" value="Unassembled WGS sequence"/>
</dbReference>
<evidence type="ECO:0000313" key="3">
    <source>
        <dbReference type="Proteomes" id="UP001190700"/>
    </source>
</evidence>
<feature type="region of interest" description="Disordered" evidence="1">
    <location>
        <begin position="87"/>
        <end position="121"/>
    </location>
</feature>
<reference evidence="2 3" key="1">
    <citation type="journal article" date="2015" name="Genome Biol. Evol.">
        <title>Comparative Genomics of a Bacterivorous Green Alga Reveals Evolutionary Causalities and Consequences of Phago-Mixotrophic Mode of Nutrition.</title>
        <authorList>
            <person name="Burns J.A."/>
            <person name="Paasch A."/>
            <person name="Narechania A."/>
            <person name="Kim E."/>
        </authorList>
    </citation>
    <scope>NUCLEOTIDE SEQUENCE [LARGE SCALE GENOMIC DNA]</scope>
    <source>
        <strain evidence="2 3">PLY_AMNH</strain>
    </source>
</reference>
<protein>
    <submittedName>
        <fullName evidence="2">Uncharacterized protein</fullName>
    </submittedName>
</protein>
<dbReference type="EMBL" id="LGRX02022612">
    <property type="protein sequence ID" value="KAK3255434.1"/>
    <property type="molecule type" value="Genomic_DNA"/>
</dbReference>
<name>A0AAE0F9F0_9CHLO</name>
<feature type="compositionally biased region" description="Polar residues" evidence="1">
    <location>
        <begin position="49"/>
        <end position="62"/>
    </location>
</feature>
<evidence type="ECO:0000313" key="2">
    <source>
        <dbReference type="EMBL" id="KAK3255434.1"/>
    </source>
</evidence>
<accession>A0AAE0F9F0</accession>
<feature type="region of interest" description="Disordered" evidence="1">
    <location>
        <begin position="1"/>
        <end position="69"/>
    </location>
</feature>
<organism evidence="2 3">
    <name type="scientific">Cymbomonas tetramitiformis</name>
    <dbReference type="NCBI Taxonomy" id="36881"/>
    <lineage>
        <taxon>Eukaryota</taxon>
        <taxon>Viridiplantae</taxon>
        <taxon>Chlorophyta</taxon>
        <taxon>Pyramimonadophyceae</taxon>
        <taxon>Pyramimonadales</taxon>
        <taxon>Pyramimonadaceae</taxon>
        <taxon>Cymbomonas</taxon>
    </lineage>
</organism>
<sequence length="152" mass="16498">MMQNVNTGRSPPTSPTSTRRRSWGRQPSQRSLRDSAAAGEPTGKGSKGTYKSPSHGQPQNEGSDLCRAEYDGDTKASYRRAYVFVWPNEPASRTRHESSPASSEELAAEPRSESTTSSTEEPIFCIQNEYSAHLVGGDCDGLPSRTAANTFP</sequence>
<keyword evidence="3" id="KW-1185">Reference proteome</keyword>
<proteinExistence type="predicted"/>
<comment type="caution">
    <text evidence="2">The sequence shown here is derived from an EMBL/GenBank/DDBJ whole genome shotgun (WGS) entry which is preliminary data.</text>
</comment>
<dbReference type="AlphaFoldDB" id="A0AAE0F9F0"/>
<evidence type="ECO:0000256" key="1">
    <source>
        <dbReference type="SAM" id="MobiDB-lite"/>
    </source>
</evidence>
<gene>
    <name evidence="2" type="ORF">CYMTET_35381</name>
</gene>